<dbReference type="Gene3D" id="3.20.20.140">
    <property type="entry name" value="Metal-dependent hydrolases"/>
    <property type="match status" value="1"/>
</dbReference>
<keyword evidence="5" id="KW-1185">Reference proteome</keyword>
<comment type="caution">
    <text evidence="4">The sequence shown here is derived from an EMBL/GenBank/DDBJ whole genome shotgun (WGS) entry which is preliminary data.</text>
</comment>
<dbReference type="AlphaFoldDB" id="A0A7Y0BN76"/>
<reference evidence="4 5" key="1">
    <citation type="submission" date="2020-04" db="EMBL/GenBank/DDBJ databases">
        <title>Novosphingobium sp. TW-4 isolated from soil.</title>
        <authorList>
            <person name="Dahal R.H."/>
            <person name="Chaudhary D.K."/>
        </authorList>
    </citation>
    <scope>NUCLEOTIDE SEQUENCE [LARGE SCALE GENOMIC DNA]</scope>
    <source>
        <strain evidence="4 5">TW-4</strain>
    </source>
</reference>
<evidence type="ECO:0000256" key="1">
    <source>
        <dbReference type="ARBA" id="ARBA00006745"/>
    </source>
</evidence>
<organism evidence="4 5">
    <name type="scientific">Novosphingobium olei</name>
    <dbReference type="NCBI Taxonomy" id="2728851"/>
    <lineage>
        <taxon>Bacteria</taxon>
        <taxon>Pseudomonadati</taxon>
        <taxon>Pseudomonadota</taxon>
        <taxon>Alphaproteobacteria</taxon>
        <taxon>Sphingomonadales</taxon>
        <taxon>Sphingomonadaceae</taxon>
        <taxon>Novosphingobium</taxon>
    </lineage>
</organism>
<evidence type="ECO:0000259" key="3">
    <source>
        <dbReference type="Pfam" id="PF01979"/>
    </source>
</evidence>
<dbReference type="Gene3D" id="2.30.40.10">
    <property type="entry name" value="Urease, subunit C, domain 1"/>
    <property type="match status" value="1"/>
</dbReference>
<dbReference type="SUPFAM" id="SSF51338">
    <property type="entry name" value="Composite domain of metallo-dependent hydrolases"/>
    <property type="match status" value="1"/>
</dbReference>
<dbReference type="InterPro" id="IPR050287">
    <property type="entry name" value="MTA/SAH_deaminase"/>
</dbReference>
<feature type="domain" description="Amidohydrolase-related" evidence="3">
    <location>
        <begin position="74"/>
        <end position="434"/>
    </location>
</feature>
<dbReference type="PANTHER" id="PTHR43794:SF11">
    <property type="entry name" value="AMIDOHYDROLASE-RELATED DOMAIN-CONTAINING PROTEIN"/>
    <property type="match status" value="1"/>
</dbReference>
<proteinExistence type="inferred from homology"/>
<sequence length="475" mass="50957">MHEPTASSPDGLGPVRADLLIRNAWIVTMDDERRIYRDGGLAIAGDRIVAVGPSEVVEHAVVARETIDGRRFELTPGFVNCHVHITGEPITRGYVPDDTDWRTNVFDWLIPTYMAQNPAEEALSAQLAAVEMLRSGTTCFVEAGTIIDLPGVVAALEQVGIRGRIGQWVQDRAFDPAEDQAQLTAAAIGRLEDQIARFPARDDALLAGWACLVGHNTATDELWRAASALALDHRLGVTAHMSPDPADPQFYLETTGRRAIEHLEAIGVLGDHVSLTHAIHLDDAEVATLARTGTRVTHCPMTAIKGAYGASSAGKFPEMHAAGVAIQLGTDGANNANAQDMMRAMYLMAGLHKDARRDASLFPATSVLEAGTINGAAGAGLSDRIGSLAVGKKADFVAHDRDRPEWVPLLNPVNQLVWSADGRGVHSVWVDGKRLVDGYRMTTIDEERLYSDIEAAADGIIARAGKAVSSAWPVL</sequence>
<evidence type="ECO:0000313" key="5">
    <source>
        <dbReference type="Proteomes" id="UP000583556"/>
    </source>
</evidence>
<protein>
    <submittedName>
        <fullName evidence="4">Amidohydrolase family protein</fullName>
    </submittedName>
</protein>
<dbReference type="RefSeq" id="WP_169492647.1">
    <property type="nucleotide sequence ID" value="NZ_JABBGM010000002.1"/>
</dbReference>
<dbReference type="PANTHER" id="PTHR43794">
    <property type="entry name" value="AMINOHYDROLASE SSNA-RELATED"/>
    <property type="match status" value="1"/>
</dbReference>
<dbReference type="GO" id="GO:0016810">
    <property type="term" value="F:hydrolase activity, acting on carbon-nitrogen (but not peptide) bonds"/>
    <property type="evidence" value="ECO:0007669"/>
    <property type="project" value="InterPro"/>
</dbReference>
<dbReference type="Proteomes" id="UP000583556">
    <property type="component" value="Unassembled WGS sequence"/>
</dbReference>
<evidence type="ECO:0000256" key="2">
    <source>
        <dbReference type="ARBA" id="ARBA00022801"/>
    </source>
</evidence>
<accession>A0A7Y0BN76</accession>
<name>A0A7Y0BN76_9SPHN</name>
<dbReference type="SUPFAM" id="SSF51556">
    <property type="entry name" value="Metallo-dependent hydrolases"/>
    <property type="match status" value="1"/>
</dbReference>
<evidence type="ECO:0000313" key="4">
    <source>
        <dbReference type="EMBL" id="NML93419.1"/>
    </source>
</evidence>
<dbReference type="InterPro" id="IPR006680">
    <property type="entry name" value="Amidohydro-rel"/>
</dbReference>
<keyword evidence="2 4" id="KW-0378">Hydrolase</keyword>
<comment type="similarity">
    <text evidence="1">Belongs to the metallo-dependent hydrolases superfamily. ATZ/TRZ family.</text>
</comment>
<dbReference type="InterPro" id="IPR011059">
    <property type="entry name" value="Metal-dep_hydrolase_composite"/>
</dbReference>
<dbReference type="EMBL" id="JABBGM010000002">
    <property type="protein sequence ID" value="NML93419.1"/>
    <property type="molecule type" value="Genomic_DNA"/>
</dbReference>
<dbReference type="InterPro" id="IPR032466">
    <property type="entry name" value="Metal_Hydrolase"/>
</dbReference>
<dbReference type="Pfam" id="PF01979">
    <property type="entry name" value="Amidohydro_1"/>
    <property type="match status" value="1"/>
</dbReference>
<gene>
    <name evidence="4" type="ORF">HHL27_07010</name>
</gene>